<dbReference type="Pfam" id="PF18029">
    <property type="entry name" value="Glyoxalase_6"/>
    <property type="match status" value="1"/>
</dbReference>
<protein>
    <submittedName>
        <fullName evidence="3">VOC family protein</fullName>
    </submittedName>
</protein>
<dbReference type="Gene3D" id="3.10.180.10">
    <property type="entry name" value="2,3-Dihydroxybiphenyl 1,2-Dioxygenase, domain 1"/>
    <property type="match status" value="2"/>
</dbReference>
<evidence type="ECO:0000259" key="2">
    <source>
        <dbReference type="PROSITE" id="PS51819"/>
    </source>
</evidence>
<evidence type="ECO:0000313" key="3">
    <source>
        <dbReference type="EMBL" id="RAM36903.1"/>
    </source>
</evidence>
<feature type="region of interest" description="Disordered" evidence="1">
    <location>
        <begin position="192"/>
        <end position="211"/>
    </location>
</feature>
<dbReference type="PANTHER" id="PTHR33993:SF14">
    <property type="entry name" value="GB|AAF24581.1"/>
    <property type="match status" value="1"/>
</dbReference>
<dbReference type="PROSITE" id="PS51819">
    <property type="entry name" value="VOC"/>
    <property type="match status" value="2"/>
</dbReference>
<gene>
    <name evidence="3" type="ORF">DBZ45_12865</name>
</gene>
<dbReference type="Proteomes" id="UP000249166">
    <property type="component" value="Unassembled WGS sequence"/>
</dbReference>
<organism evidence="3 4">
    <name type="scientific">Arthrobacter globiformis</name>
    <dbReference type="NCBI Taxonomy" id="1665"/>
    <lineage>
        <taxon>Bacteria</taxon>
        <taxon>Bacillati</taxon>
        <taxon>Actinomycetota</taxon>
        <taxon>Actinomycetes</taxon>
        <taxon>Micrococcales</taxon>
        <taxon>Micrococcaceae</taxon>
        <taxon>Arthrobacter</taxon>
    </lineage>
</organism>
<evidence type="ECO:0000313" key="4">
    <source>
        <dbReference type="Proteomes" id="UP000249166"/>
    </source>
</evidence>
<dbReference type="OrthoDB" id="9793039at2"/>
<dbReference type="EMBL" id="QLNP01000082">
    <property type="protein sequence ID" value="RAM36903.1"/>
    <property type="molecule type" value="Genomic_DNA"/>
</dbReference>
<dbReference type="InterPro" id="IPR052164">
    <property type="entry name" value="Anthracycline_SecMetBiosynth"/>
</dbReference>
<dbReference type="InterPro" id="IPR029068">
    <property type="entry name" value="Glyas_Bleomycin-R_OHBP_Dase"/>
</dbReference>
<comment type="caution">
    <text evidence="3">The sequence shown here is derived from an EMBL/GenBank/DDBJ whole genome shotgun (WGS) entry which is preliminary data.</text>
</comment>
<sequence>MVQRSGYSLGELCWTDVQTPDVAAAKAFYAAVFGWRYEDLPTPDGRSYAKAFLDDDVVATVAPQPQQGDAQRPAQWNIYFATDDARSTAEEADHAGGSVQFGPEDIGDTGSMVFVEPPGGGATGVWQAGTHPGSGRHNEPGAFAWAELLTPEPQAAVGFFQQLFGHAVTEYPQDDGGTYTTLMVNGAEVAGIAPAPQEDDDEDRDGEPGSRGWQVYFGVSSVKEAVLSAVAAGAEVLVEPEFDDDGGIIATLKDPQGGVFSVLEV</sequence>
<accession>A0A328HIR5</accession>
<proteinExistence type="predicted"/>
<dbReference type="InterPro" id="IPR041581">
    <property type="entry name" value="Glyoxalase_6"/>
</dbReference>
<dbReference type="RefSeq" id="WP_111904289.1">
    <property type="nucleotide sequence ID" value="NZ_QLNP01000082.1"/>
</dbReference>
<evidence type="ECO:0000256" key="1">
    <source>
        <dbReference type="SAM" id="MobiDB-lite"/>
    </source>
</evidence>
<dbReference type="PANTHER" id="PTHR33993">
    <property type="entry name" value="GLYOXALASE-RELATED"/>
    <property type="match status" value="1"/>
</dbReference>
<reference evidence="3 4" key="1">
    <citation type="submission" date="2018-04" db="EMBL/GenBank/DDBJ databases">
        <title>Bacteria isolated from cave deposits of Manipur.</title>
        <authorList>
            <person name="Sahoo D."/>
            <person name="Sarangthem I."/>
            <person name="Nandeibam J."/>
        </authorList>
    </citation>
    <scope>NUCLEOTIDE SEQUENCE [LARGE SCALE GENOMIC DNA]</scope>
    <source>
        <strain evidence="4">mrc11</strain>
    </source>
</reference>
<dbReference type="Pfam" id="PF00903">
    <property type="entry name" value="Glyoxalase"/>
    <property type="match status" value="1"/>
</dbReference>
<name>A0A328HIR5_ARTGO</name>
<dbReference type="SUPFAM" id="SSF54593">
    <property type="entry name" value="Glyoxalase/Bleomycin resistance protein/Dihydroxybiphenyl dioxygenase"/>
    <property type="match status" value="1"/>
</dbReference>
<feature type="domain" description="VOC" evidence="2">
    <location>
        <begin position="11"/>
        <end position="128"/>
    </location>
</feature>
<dbReference type="InterPro" id="IPR004360">
    <property type="entry name" value="Glyas_Fos-R_dOase_dom"/>
</dbReference>
<dbReference type="InterPro" id="IPR037523">
    <property type="entry name" value="VOC_core"/>
</dbReference>
<dbReference type="AlphaFoldDB" id="A0A328HIR5"/>
<feature type="domain" description="VOC" evidence="2">
    <location>
        <begin position="142"/>
        <end position="265"/>
    </location>
</feature>